<evidence type="ECO:0000313" key="6">
    <source>
        <dbReference type="Proteomes" id="UP001304650"/>
    </source>
</evidence>
<dbReference type="InterPro" id="IPR009057">
    <property type="entry name" value="Homeodomain-like_sf"/>
</dbReference>
<dbReference type="Gene3D" id="1.10.10.60">
    <property type="entry name" value="Homeodomain-like"/>
    <property type="match status" value="2"/>
</dbReference>
<dbReference type="PRINTS" id="PR00032">
    <property type="entry name" value="HTHARAC"/>
</dbReference>
<evidence type="ECO:0000256" key="3">
    <source>
        <dbReference type="ARBA" id="ARBA00023163"/>
    </source>
</evidence>
<dbReference type="Pfam" id="PF02311">
    <property type="entry name" value="AraC_binding"/>
    <property type="match status" value="1"/>
</dbReference>
<dbReference type="InterPro" id="IPR018060">
    <property type="entry name" value="HTH_AraC"/>
</dbReference>
<reference evidence="5" key="1">
    <citation type="submission" date="2022-02" db="EMBL/GenBank/DDBJ databases">
        <title>Paenibacillus sp. MBLB1832 Whole Genome Shotgun Sequencing.</title>
        <authorList>
            <person name="Hwang C.Y."/>
            <person name="Cho E.-S."/>
            <person name="Seo M.-J."/>
        </authorList>
    </citation>
    <scope>NUCLEOTIDE SEQUENCE</scope>
    <source>
        <strain evidence="5">MBLB1832</strain>
    </source>
</reference>
<dbReference type="SUPFAM" id="SSF51215">
    <property type="entry name" value="Regulatory protein AraC"/>
    <property type="match status" value="1"/>
</dbReference>
<dbReference type="RefSeq" id="WP_314796732.1">
    <property type="nucleotide sequence ID" value="NZ_CP130319.1"/>
</dbReference>
<dbReference type="GO" id="GO:0043565">
    <property type="term" value="F:sequence-specific DNA binding"/>
    <property type="evidence" value="ECO:0007669"/>
    <property type="project" value="InterPro"/>
</dbReference>
<dbReference type="InterPro" id="IPR037923">
    <property type="entry name" value="HTH-like"/>
</dbReference>
<accession>A0AA96LKS5</accession>
<protein>
    <submittedName>
        <fullName evidence="5">AraC family transcriptional regulator</fullName>
    </submittedName>
</protein>
<keyword evidence="3" id="KW-0804">Transcription</keyword>
<dbReference type="KEGG" id="proo:MJB10_17475"/>
<dbReference type="PANTHER" id="PTHR43280">
    <property type="entry name" value="ARAC-FAMILY TRANSCRIPTIONAL REGULATOR"/>
    <property type="match status" value="1"/>
</dbReference>
<dbReference type="InterPro" id="IPR003313">
    <property type="entry name" value="AraC-bd"/>
</dbReference>
<keyword evidence="6" id="KW-1185">Reference proteome</keyword>
<organism evidence="5 6">
    <name type="scientific">Paenibacillus roseopurpureus</name>
    <dbReference type="NCBI Taxonomy" id="2918901"/>
    <lineage>
        <taxon>Bacteria</taxon>
        <taxon>Bacillati</taxon>
        <taxon>Bacillota</taxon>
        <taxon>Bacilli</taxon>
        <taxon>Bacillales</taxon>
        <taxon>Paenibacillaceae</taxon>
        <taxon>Paenibacillus</taxon>
    </lineage>
</organism>
<evidence type="ECO:0000259" key="4">
    <source>
        <dbReference type="PROSITE" id="PS01124"/>
    </source>
</evidence>
<evidence type="ECO:0000313" key="5">
    <source>
        <dbReference type="EMBL" id="WNR42901.1"/>
    </source>
</evidence>
<dbReference type="AlphaFoldDB" id="A0AA96LKS5"/>
<dbReference type="SUPFAM" id="SSF46689">
    <property type="entry name" value="Homeodomain-like"/>
    <property type="match status" value="2"/>
</dbReference>
<keyword evidence="2" id="KW-0238">DNA-binding</keyword>
<feature type="domain" description="HTH araC/xylS-type" evidence="4">
    <location>
        <begin position="177"/>
        <end position="275"/>
    </location>
</feature>
<proteinExistence type="predicted"/>
<dbReference type="SMART" id="SM00342">
    <property type="entry name" value="HTH_ARAC"/>
    <property type="match status" value="1"/>
</dbReference>
<dbReference type="EMBL" id="CP130319">
    <property type="protein sequence ID" value="WNR42901.1"/>
    <property type="molecule type" value="Genomic_DNA"/>
</dbReference>
<gene>
    <name evidence="5" type="ORF">MJB10_17475</name>
</gene>
<dbReference type="Pfam" id="PF12833">
    <property type="entry name" value="HTH_18"/>
    <property type="match status" value="1"/>
</dbReference>
<dbReference type="Gene3D" id="2.60.120.280">
    <property type="entry name" value="Regulatory protein AraC"/>
    <property type="match status" value="1"/>
</dbReference>
<sequence length="277" mass="32169">MRVGHFLAPPRYGEYVCYPESFGHIYDDPTHGERRDAQVFPMFNLHLLFKGAGTIHYRGRWVELQEGTGFLYAPGTAQMYSTDKMKQWSVRWVHFYSTSFTSVLESRCRVDGVWLFSWKGAPRLITLFDELLTYGDTIKQEEEAHFSALFYEILVELIQNGENLIGSPAAGLRTRILNAADWIRAHCHESITLDQMAEVAGYSPYYFSRQFHEVVGKTPMGFLLESRIVRSKQLLSTTELSVRLISERVGFSQSSYFIRKFREQQGMTPEHFRQYRG</sequence>
<dbReference type="GO" id="GO:0003700">
    <property type="term" value="F:DNA-binding transcription factor activity"/>
    <property type="evidence" value="ECO:0007669"/>
    <property type="project" value="InterPro"/>
</dbReference>
<dbReference type="PROSITE" id="PS01124">
    <property type="entry name" value="HTH_ARAC_FAMILY_2"/>
    <property type="match status" value="1"/>
</dbReference>
<dbReference type="Proteomes" id="UP001304650">
    <property type="component" value="Chromosome"/>
</dbReference>
<dbReference type="InterPro" id="IPR020449">
    <property type="entry name" value="Tscrpt_reg_AraC-type_HTH"/>
</dbReference>
<name>A0AA96LKS5_9BACL</name>
<evidence type="ECO:0000256" key="2">
    <source>
        <dbReference type="ARBA" id="ARBA00023125"/>
    </source>
</evidence>
<evidence type="ECO:0000256" key="1">
    <source>
        <dbReference type="ARBA" id="ARBA00023015"/>
    </source>
</evidence>
<dbReference type="PANTHER" id="PTHR43280:SF28">
    <property type="entry name" value="HTH-TYPE TRANSCRIPTIONAL ACTIVATOR RHAS"/>
    <property type="match status" value="1"/>
</dbReference>
<keyword evidence="1" id="KW-0805">Transcription regulation</keyword>